<dbReference type="OMA" id="YINIMND"/>
<reference evidence="2" key="2">
    <citation type="submission" date="2025-09" db="UniProtKB">
        <authorList>
            <consortium name="Ensembl"/>
        </authorList>
    </citation>
    <scope>IDENTIFICATION</scope>
</reference>
<protein>
    <recommendedName>
        <fullName evidence="1">Immunoglobulin domain-containing protein</fullName>
    </recommendedName>
</protein>
<dbReference type="GeneTree" id="ENSGT01050000244806"/>
<evidence type="ECO:0000313" key="3">
    <source>
        <dbReference type="Proteomes" id="UP001108240"/>
    </source>
</evidence>
<dbReference type="SMART" id="SM00409">
    <property type="entry name" value="IG"/>
    <property type="match status" value="4"/>
</dbReference>
<dbReference type="InterPro" id="IPR036179">
    <property type="entry name" value="Ig-like_dom_sf"/>
</dbReference>
<reference evidence="2" key="1">
    <citation type="submission" date="2025-08" db="UniProtKB">
        <authorList>
            <consortium name="Ensembl"/>
        </authorList>
    </citation>
    <scope>IDENTIFICATION</scope>
</reference>
<dbReference type="InterPro" id="IPR003599">
    <property type="entry name" value="Ig_sub"/>
</dbReference>
<dbReference type="PANTHER" id="PTHR21063:SF4">
    <property type="entry name" value="CD48 ANTIGEN-RELATED"/>
    <property type="match status" value="1"/>
</dbReference>
<dbReference type="SUPFAM" id="SSF48726">
    <property type="entry name" value="Immunoglobulin"/>
    <property type="match status" value="4"/>
</dbReference>
<dbReference type="Proteomes" id="UP001108240">
    <property type="component" value="Unplaced"/>
</dbReference>
<evidence type="ECO:0000259" key="1">
    <source>
        <dbReference type="SMART" id="SM00409"/>
    </source>
</evidence>
<keyword evidence="3" id="KW-1185">Reference proteome</keyword>
<dbReference type="Ensembl" id="ENSCCRT00000119139.1">
    <property type="protein sequence ID" value="ENSCCRP00000157489.1"/>
    <property type="gene ID" value="ENSCCRG00000031608.2"/>
</dbReference>
<feature type="domain" description="Immunoglobulin" evidence="1">
    <location>
        <begin position="354"/>
        <end position="453"/>
    </location>
</feature>
<sequence length="477" mass="53680">MTSFSSDACRSDINMRNRYFFFWVLLLKEGVFGVEKYDVMERDSVTLNPDDTKIPEDDTIQWWFGDKIIARMNKAANIISTSEGDDAGFKDRLKLDQTGSLTITNTRTTDSGFYKLLIKSKIETSKIFNVTVRGDFGVEKYYVTVSVMKGDSVTLNPDDTKIPEEDTAQWWFDNKIIAYMNKGANIISTSEGDDAGFKDRLKLDQTGSLTITNTRTTDSGLYKLLIKSKIETSKTFNVTVRGVFGVEKYDVMERDSVTLNPDDTKISEDDTILWWFGDKIIARMKKAANIISTSEGDDAGFKDRLKLDQTGSLTITNTRTTDSGLYKLLIKSKIETSKIFNVTVRGVFGVEKYYVTVSVMKGDSVTLNPDDTKIPEEDTAQWWFDNKIIAHMNKGANIISTSEGDDAGFKDRLKLDQTGSLTITNTRTTDSGLYKLLIKSKIETSKTFNVTVRDVVEPQSVIVEDSVTYTVFCYGNL</sequence>
<organism evidence="2 3">
    <name type="scientific">Cyprinus carpio carpio</name>
    <dbReference type="NCBI Taxonomy" id="630221"/>
    <lineage>
        <taxon>Eukaryota</taxon>
        <taxon>Metazoa</taxon>
        <taxon>Chordata</taxon>
        <taxon>Craniata</taxon>
        <taxon>Vertebrata</taxon>
        <taxon>Euteleostomi</taxon>
        <taxon>Actinopterygii</taxon>
        <taxon>Neopterygii</taxon>
        <taxon>Teleostei</taxon>
        <taxon>Ostariophysi</taxon>
        <taxon>Cypriniformes</taxon>
        <taxon>Cyprinidae</taxon>
        <taxon>Cyprininae</taxon>
        <taxon>Cyprinus</taxon>
    </lineage>
</organism>
<feature type="domain" description="Immunoglobulin" evidence="1">
    <location>
        <begin position="34"/>
        <end position="133"/>
    </location>
</feature>
<proteinExistence type="predicted"/>
<dbReference type="InterPro" id="IPR013783">
    <property type="entry name" value="Ig-like_fold"/>
</dbReference>
<accession>A0A9J8BHW9</accession>
<feature type="domain" description="Immunoglobulin" evidence="1">
    <location>
        <begin position="246"/>
        <end position="345"/>
    </location>
</feature>
<dbReference type="PANTHER" id="PTHR21063">
    <property type="entry name" value="LFA-3"/>
    <property type="match status" value="1"/>
</dbReference>
<dbReference type="AlphaFoldDB" id="A0A9J8BHW9"/>
<evidence type="ECO:0000313" key="2">
    <source>
        <dbReference type="Ensembl" id="ENSCCRP00000157489.1"/>
    </source>
</evidence>
<name>A0A9J8BHW9_CYPCA</name>
<feature type="domain" description="Immunoglobulin" evidence="1">
    <location>
        <begin position="142"/>
        <end position="241"/>
    </location>
</feature>
<dbReference type="Gene3D" id="2.60.40.10">
    <property type="entry name" value="Immunoglobulins"/>
    <property type="match status" value="4"/>
</dbReference>